<protein>
    <submittedName>
        <fullName evidence="1">Uncharacterized protein</fullName>
    </submittedName>
</protein>
<name>A0ABR3FT01_9AGAR</name>
<keyword evidence="2" id="KW-1185">Reference proteome</keyword>
<sequence length="192" mass="21636">MAVPANFTTLDTTGKFVMNKTLSDPHDDILAAQGIGWMMRKAIALATVTLHIKHYKDGEGIEHIDIDQTLTGGIGGTREERTLWWKERETSDRIFGEVTGKSRRVTDLSAIEPNDEWWKGNWTADSFEHGLIQSYVESNTAKSGRTWIGNQLWGIEEVNGERRYSRHVHFTGGDGKVIKARLLYDYAGPLDS</sequence>
<evidence type="ECO:0000313" key="2">
    <source>
        <dbReference type="Proteomes" id="UP001465976"/>
    </source>
</evidence>
<organism evidence="1 2">
    <name type="scientific">Marasmius crinis-equi</name>
    <dbReference type="NCBI Taxonomy" id="585013"/>
    <lineage>
        <taxon>Eukaryota</taxon>
        <taxon>Fungi</taxon>
        <taxon>Dikarya</taxon>
        <taxon>Basidiomycota</taxon>
        <taxon>Agaricomycotina</taxon>
        <taxon>Agaricomycetes</taxon>
        <taxon>Agaricomycetidae</taxon>
        <taxon>Agaricales</taxon>
        <taxon>Marasmiineae</taxon>
        <taxon>Marasmiaceae</taxon>
        <taxon>Marasmius</taxon>
    </lineage>
</organism>
<gene>
    <name evidence="1" type="ORF">V5O48_003386</name>
</gene>
<dbReference type="Proteomes" id="UP001465976">
    <property type="component" value="Unassembled WGS sequence"/>
</dbReference>
<dbReference type="InterPro" id="IPR053037">
    <property type="entry name" value="Pericyclase_pydY-like"/>
</dbReference>
<reference evidence="1 2" key="1">
    <citation type="submission" date="2024-02" db="EMBL/GenBank/DDBJ databases">
        <title>A draft genome for the cacao thread blight pathogen Marasmius crinis-equi.</title>
        <authorList>
            <person name="Cohen S.P."/>
            <person name="Baruah I.K."/>
            <person name="Amoako-Attah I."/>
            <person name="Bukari Y."/>
            <person name="Meinhardt L.W."/>
            <person name="Bailey B.A."/>
        </authorList>
    </citation>
    <scope>NUCLEOTIDE SEQUENCE [LARGE SCALE GENOMIC DNA]</scope>
    <source>
        <strain evidence="1 2">GH-76</strain>
    </source>
</reference>
<dbReference type="InterPro" id="IPR012674">
    <property type="entry name" value="Calycin"/>
</dbReference>
<dbReference type="Gene3D" id="2.40.128.20">
    <property type="match status" value="1"/>
</dbReference>
<accession>A0ABR3FT01</accession>
<dbReference type="PANTHER" id="PTHR38115:SF1">
    <property type="entry name" value="LIPOCALIN-LIKE DOMAIN-CONTAINING PROTEIN"/>
    <property type="match status" value="1"/>
</dbReference>
<comment type="caution">
    <text evidence="1">The sequence shown here is derived from an EMBL/GenBank/DDBJ whole genome shotgun (WGS) entry which is preliminary data.</text>
</comment>
<dbReference type="PANTHER" id="PTHR38115">
    <property type="entry name" value="LIPOCALIN-LIKE DOMAIN-CONTAINING PROTEIN"/>
    <property type="match status" value="1"/>
</dbReference>
<evidence type="ECO:0000313" key="1">
    <source>
        <dbReference type="EMBL" id="KAL0578595.1"/>
    </source>
</evidence>
<dbReference type="EMBL" id="JBAHYK010000092">
    <property type="protein sequence ID" value="KAL0578595.1"/>
    <property type="molecule type" value="Genomic_DNA"/>
</dbReference>
<proteinExistence type="predicted"/>